<feature type="compositionally biased region" description="Gly residues" evidence="1">
    <location>
        <begin position="1782"/>
        <end position="1793"/>
    </location>
</feature>
<feature type="compositionally biased region" description="Low complexity" evidence="1">
    <location>
        <begin position="1009"/>
        <end position="1018"/>
    </location>
</feature>
<dbReference type="GeneID" id="20528706"/>
<feature type="compositionally biased region" description="Low complexity" evidence="1">
    <location>
        <begin position="157"/>
        <end position="201"/>
    </location>
</feature>
<keyword evidence="3" id="KW-1185">Reference proteome</keyword>
<gene>
    <name evidence="2" type="ORF">H696_03981</name>
</gene>
<feature type="region of interest" description="Disordered" evidence="1">
    <location>
        <begin position="157"/>
        <end position="315"/>
    </location>
</feature>
<evidence type="ECO:0000313" key="2">
    <source>
        <dbReference type="EMBL" id="KCV69559.1"/>
    </source>
</evidence>
<evidence type="ECO:0000256" key="1">
    <source>
        <dbReference type="SAM" id="MobiDB-lite"/>
    </source>
</evidence>
<feature type="compositionally biased region" description="Acidic residues" evidence="1">
    <location>
        <begin position="1852"/>
        <end position="1861"/>
    </location>
</feature>
<evidence type="ECO:0000313" key="3">
    <source>
        <dbReference type="Proteomes" id="UP000030693"/>
    </source>
</evidence>
<feature type="region of interest" description="Disordered" evidence="1">
    <location>
        <begin position="1398"/>
        <end position="1511"/>
    </location>
</feature>
<dbReference type="PANTHER" id="PTHR48125:SF10">
    <property type="entry name" value="OS12G0136300 PROTEIN"/>
    <property type="match status" value="1"/>
</dbReference>
<feature type="region of interest" description="Disordered" evidence="1">
    <location>
        <begin position="996"/>
        <end position="1223"/>
    </location>
</feature>
<name>A0A058Z5K7_FONAL</name>
<feature type="compositionally biased region" description="Low complexity" evidence="1">
    <location>
        <begin position="1547"/>
        <end position="1557"/>
    </location>
</feature>
<sequence>MSLPPGGALPAAKQIWAARRRASIDSRVPASALPYPPMGPISPTSTPGLGRPPVLHAPSMGSTQAARTRAAEVDQTMLMADDSSADLVQPQGALRARRASICRGSGINTLLQTGDVEAIAASILGQGIPETDLLSSRRSSVPNFALARDRRYSVSSMAAASSHRSGARSSSSDSGHGGDSPSTFSATSFSSSPSSSTGSSGRDPSPVAGRQSGGQVRRGTSPVVSSYLGLSPPDVAPSAAGSGPGHMAEAMYHHDMPDTMPAGASPSHVAAVAASHQSDLRAAGPPADVIRPWRGAPPGPATADMDESSDDDSPVVSTDAIERLKAQAPSRRRASIAVWSDPALLEIQQAIEANRIDMSRGPGRGPGRGPAPAAAKSPSGRAEFHGQAALTPENLDEAADLGSSASDSSVASSDSMDSAAAARRAQAARRAAAVDPTDRRALESLDPAAAAAAAAAAFQARQGAGKASPSDDRSPRSDRSSDGLIDQDDDEYEPILPDDGALLAAANPSDPSTFAHLPQRLVAQVLARGTLGDFLQAMRHSPELQAKIQAPPPRLRPAIFGRLPVPARVLDLTPFHRTLMDLEAATIVAWQGAFSRGYMDWLLDRSGSGSRSVSDASSAEDEASGAPAPDLEYDGIKAVSAGRAWDVGDGLLLALRLWVERLQLLNINDCWRVSSESLIALAEGGMTRNLVGLDLSNCKSINDAAIMTLARYTPHLKDLRLAYCKQITGATVGALFHDPSTRPPGQPAPPDLEFFVLQRCTAIASLPNALGVARKMRGVVLAECGYFGDGALESLAIGAYGGVLRYVSVAFCCSLTPLGIKILVDACPLIDELDMAFCGLAATDELLAESLASLEHLRALSIRGCVQVTNRGVAALVSAWRARQLTAPGGERTATTFRLNVSACPGVSVIEAALAPENGEMMLDRERPGLAQAIGRYSTVSSSWRLVDESHYWPMGSKCERNPHLAATGRAPVHESSLRDMREQMIRLSDEARRAALHQAPSVGQARGTAAAATPPTASHLSSMQEEEEGHDSATGADTVAPGDAVDAANTSASSSSSSSGGGGGGGDSSDLDQRSGRLPEGHSAAASPGALPMSNHARQAAALPKADDPTGRHATTASKEFTTDDDEEEEEEEEDFVEYQGKERILAAGRPASDGHLPRQQGATSPRRKDYAFQAFQPPPDNVSYFGDVKIFTGPPPPPPPPPGPAVSPAAPAPSTEACQPAAAQLAAPLPLPPPPPLMPAQPAQRLEIPVAPRDPELAARFDSSKFYLRLPEETLILPAEWKLLGAQDQLVPWTSQFPLYPVPGVPVLKVAQVERTAEGPASSTTSPTSSLPAATPGPMPASPGAAILPVAEEPALAGKLTDVPVANERLRAGPWASAIPADDGGPRVVAAAAAAAMPAAGHTDRGQQTDGRLPGTGAQPAPHRAYNHPGHQEGGRQQQQQQQRQQHNPQPMNHQQAHTTQQDSRSRTGGSSSGDSDFEDALEQHPSASVSLSSLSPPPSSRPPQAGLPTTVASAAGLRLDRFAHETIETPGAPGPGALIRRGPRAGSPAAQAAARYDRRLTTGYWRYTRPEYERDRLRWTFAREEEGAQAAGGMAPDEPDDDRPADEARPGQRRQQVLCSSLHWAGPSTLAQAQWQTQVTDSGTAQCAFQLELFEWDFARGVPGPGRHVHRVQTVHLGLGTEEGVPAPLLPPARSPWDEKPRWPQLDRPPGLGPALALDPGESVWLAGGAWPAGASACAPPGTGVDAPWLLLPRGRHAGAWEEGPRGEQEPREQEPRPQGGGGGDGGGHGSAAIRGRHHTNDGEQDAGDAAAAAAAADDDDDNEEEDDLLTDWSLTSLDGGSPSGEWLLSEEIDEWPDNDQPGTEWPSLPPSPTSPASPTGPGDAPPQGGLAAGEASPKPAVESTEEAQAVPPPGPAEEALTPGDRPEPGLARALSAPRTGLRPPPQQQQQQQQQQKSLTRIDRRWRRPRTPPPDRPSNRASGRRGGAPPHTVVRMRILSELRVVMPTPEAAAAGSQPTVQQAAFTTSMVLRARDMAAADRARTAADAFDRVFYCPGPGGAAAATGPTEGPAEEQPDAAGEKQPGATIFWRPAARGALPKPPDHHQGRQAADPTARPGGGPLAGSSAMALRPMLAKGSEVGLRPGPPSMRTEHIVSRTRMRRDGRTAVLRVYTHVLLALYDDEGLGG</sequence>
<dbReference type="STRING" id="691883.A0A058Z5K7"/>
<feature type="compositionally biased region" description="Low complexity" evidence="1">
    <location>
        <begin position="1320"/>
        <end position="1336"/>
    </location>
</feature>
<dbReference type="RefSeq" id="XP_009496124.1">
    <property type="nucleotide sequence ID" value="XM_009497849.1"/>
</dbReference>
<feature type="compositionally biased region" description="Low complexity" evidence="1">
    <location>
        <begin position="1208"/>
        <end position="1223"/>
    </location>
</feature>
<feature type="region of interest" description="Disordered" evidence="1">
    <location>
        <begin position="2098"/>
        <end position="2129"/>
    </location>
</feature>
<feature type="region of interest" description="Disordered" evidence="1">
    <location>
        <begin position="1762"/>
        <end position="1995"/>
    </location>
</feature>
<dbReference type="InterPro" id="IPR032675">
    <property type="entry name" value="LRR_dom_sf"/>
</dbReference>
<feature type="region of interest" description="Disordered" evidence="1">
    <location>
        <begin position="1530"/>
        <end position="1557"/>
    </location>
</feature>
<feature type="compositionally biased region" description="Low complexity" evidence="1">
    <location>
        <begin position="1438"/>
        <end position="1458"/>
    </location>
</feature>
<dbReference type="Proteomes" id="UP000030693">
    <property type="component" value="Unassembled WGS sequence"/>
</dbReference>
<proteinExistence type="predicted"/>
<feature type="compositionally biased region" description="Low complexity" evidence="1">
    <location>
        <begin position="1488"/>
        <end position="1497"/>
    </location>
</feature>
<dbReference type="OrthoDB" id="421226at2759"/>
<feature type="compositionally biased region" description="Low complexity" evidence="1">
    <location>
        <begin position="370"/>
        <end position="381"/>
    </location>
</feature>
<feature type="compositionally biased region" description="Basic and acidic residues" evidence="1">
    <location>
        <begin position="1072"/>
        <end position="1081"/>
    </location>
</feature>
<feature type="region of interest" description="Disordered" evidence="1">
    <location>
        <begin position="460"/>
        <end position="496"/>
    </location>
</feature>
<dbReference type="EMBL" id="KB932206">
    <property type="protein sequence ID" value="KCV69559.1"/>
    <property type="molecule type" value="Genomic_DNA"/>
</dbReference>
<feature type="compositionally biased region" description="Low complexity" evidence="1">
    <location>
        <begin position="261"/>
        <end position="276"/>
    </location>
</feature>
<dbReference type="eggNOG" id="KOG1947">
    <property type="taxonomic scope" value="Eukaryota"/>
</dbReference>
<feature type="compositionally biased region" description="Basic and acidic residues" evidence="1">
    <location>
        <begin position="1762"/>
        <end position="1779"/>
    </location>
</feature>
<feature type="region of interest" description="Disordered" evidence="1">
    <location>
        <begin position="2063"/>
        <end position="2085"/>
    </location>
</feature>
<dbReference type="PANTHER" id="PTHR48125">
    <property type="entry name" value="LP07818P1"/>
    <property type="match status" value="1"/>
</dbReference>
<dbReference type="InterPro" id="IPR006553">
    <property type="entry name" value="Leu-rich_rpt_Cys-con_subtyp"/>
</dbReference>
<feature type="compositionally biased region" description="Pro residues" evidence="1">
    <location>
        <begin position="1195"/>
        <end position="1207"/>
    </location>
</feature>
<dbReference type="SUPFAM" id="SSF52047">
    <property type="entry name" value="RNI-like"/>
    <property type="match status" value="1"/>
</dbReference>
<feature type="compositionally biased region" description="Acidic residues" evidence="1">
    <location>
        <begin position="304"/>
        <end position="313"/>
    </location>
</feature>
<feature type="region of interest" description="Disordered" evidence="1">
    <location>
        <begin position="1589"/>
        <end position="1619"/>
    </location>
</feature>
<feature type="compositionally biased region" description="Acidic residues" evidence="1">
    <location>
        <begin position="1124"/>
        <end position="1138"/>
    </location>
</feature>
<feature type="compositionally biased region" description="Basic and acidic residues" evidence="1">
    <location>
        <begin position="469"/>
        <end position="481"/>
    </location>
</feature>
<reference evidence="2" key="1">
    <citation type="submission" date="2013-04" db="EMBL/GenBank/DDBJ databases">
        <title>The Genome Sequence of Fonticula alba ATCC 38817.</title>
        <authorList>
            <consortium name="The Broad Institute Genomics Platform"/>
            <person name="Russ C."/>
            <person name="Cuomo C."/>
            <person name="Burger G."/>
            <person name="Gray M.W."/>
            <person name="Holland P.W.H."/>
            <person name="King N."/>
            <person name="Lang F.B.F."/>
            <person name="Roger A.J."/>
            <person name="Ruiz-Trillo I."/>
            <person name="Brown M."/>
            <person name="Walker B."/>
            <person name="Young S."/>
            <person name="Zeng Q."/>
            <person name="Gargeya S."/>
            <person name="Fitzgerald M."/>
            <person name="Haas B."/>
            <person name="Abouelleil A."/>
            <person name="Allen A.W."/>
            <person name="Alvarado L."/>
            <person name="Arachchi H.M."/>
            <person name="Berlin A.M."/>
            <person name="Chapman S.B."/>
            <person name="Gainer-Dewar J."/>
            <person name="Goldberg J."/>
            <person name="Griggs A."/>
            <person name="Gujja S."/>
            <person name="Hansen M."/>
            <person name="Howarth C."/>
            <person name="Imamovic A."/>
            <person name="Ireland A."/>
            <person name="Larimer J."/>
            <person name="McCowan C."/>
            <person name="Murphy C."/>
            <person name="Pearson M."/>
            <person name="Poon T.W."/>
            <person name="Priest M."/>
            <person name="Roberts A."/>
            <person name="Saif S."/>
            <person name="Shea T."/>
            <person name="Sisk P."/>
            <person name="Sykes S."/>
            <person name="Wortman J."/>
            <person name="Nusbaum C."/>
            <person name="Birren B."/>
        </authorList>
    </citation>
    <scope>NUCLEOTIDE SEQUENCE [LARGE SCALE GENOMIC DNA]</scope>
    <source>
        <strain evidence="2">ATCC 38817</strain>
    </source>
</reference>
<feature type="region of interest" description="Disordered" evidence="1">
    <location>
        <begin position="1318"/>
        <end position="1347"/>
    </location>
</feature>
<feature type="compositionally biased region" description="Acidic residues" evidence="1">
    <location>
        <begin position="1820"/>
        <end position="1833"/>
    </location>
</feature>
<feature type="region of interest" description="Disordered" evidence="1">
    <location>
        <begin position="29"/>
        <end position="50"/>
    </location>
</feature>
<feature type="compositionally biased region" description="Low complexity" evidence="1">
    <location>
        <begin position="400"/>
        <end position="423"/>
    </location>
</feature>
<accession>A0A058Z5K7</accession>
<dbReference type="Gene3D" id="3.80.10.10">
    <property type="entry name" value="Ribonuclease Inhibitor"/>
    <property type="match status" value="1"/>
</dbReference>
<organism evidence="2">
    <name type="scientific">Fonticula alba</name>
    <name type="common">Slime mold</name>
    <dbReference type="NCBI Taxonomy" id="691883"/>
    <lineage>
        <taxon>Eukaryota</taxon>
        <taxon>Rotosphaerida</taxon>
        <taxon>Fonticulaceae</taxon>
        <taxon>Fonticula</taxon>
    </lineage>
</organism>
<feature type="region of interest" description="Disordered" evidence="1">
    <location>
        <begin position="353"/>
        <end position="423"/>
    </location>
</feature>
<feature type="compositionally biased region" description="Low complexity" evidence="1">
    <location>
        <begin position="2064"/>
        <end position="2073"/>
    </location>
</feature>
<protein>
    <submittedName>
        <fullName evidence="2">Uncharacterized protein</fullName>
    </submittedName>
</protein>
<dbReference type="SMART" id="SM00367">
    <property type="entry name" value="LRR_CC"/>
    <property type="match status" value="7"/>
</dbReference>